<evidence type="ECO:0000256" key="8">
    <source>
        <dbReference type="HAMAP-Rule" id="MF_01161"/>
    </source>
</evidence>
<dbReference type="eggNOG" id="COG0037">
    <property type="taxonomic scope" value="Bacteria"/>
</dbReference>
<dbReference type="Pfam" id="PF11734">
    <property type="entry name" value="TilS_C"/>
    <property type="match status" value="1"/>
</dbReference>
<sequence length="459" mass="50189">MWRKVNSYIRAHRLISPGDTVIVAVSGGADSVALLDVLAGLRSSKLRLIVAHLNHCLRGSESDADEAFVRKLAGGYGVCFVTKAVDVLALSRESKMSLEEAGRVARYRFLKELAINCNARSVAVAHHADDQAETVLMRLIRGAGGSGLRAMTSTTAGLIIRPLLSVTRREIESYLDKKGLGYRTDSSNADLNFLRNRIRHELIPFLRGYNPAITERLATTAVALSEDEKILEAVTATAFANHALVGSGEVSISVAGADMEPRGIRIRMYRQALQQLKGDLSTISAVHLNDVDLLLLSRKPSGKVNLSRGITVMRRYEKLVFSSENYTPPEQYELHVEGPGSYAIPCGGSFTVEFAQAPGTWENISAHVVYLDMDTVPFPWQIRTFRPGDAFSPLGMAGSKKVKNLFIDRKVPLLSRRRIPLFFSGDTLFWVGGVMPSASGRITADTTSVLKLEIVDSTA</sequence>
<evidence type="ECO:0000256" key="7">
    <source>
        <dbReference type="ARBA" id="ARBA00048539"/>
    </source>
</evidence>
<dbReference type="GO" id="GO:0032267">
    <property type="term" value="F:tRNA(Ile)-lysidine synthase activity"/>
    <property type="evidence" value="ECO:0007669"/>
    <property type="project" value="UniProtKB-EC"/>
</dbReference>
<accession>B9M5K8</accession>
<evidence type="ECO:0000256" key="2">
    <source>
        <dbReference type="ARBA" id="ARBA00022490"/>
    </source>
</evidence>
<keyword evidence="6 8" id="KW-0067">ATP-binding</keyword>
<comment type="subcellular location">
    <subcellularLocation>
        <location evidence="1 8">Cytoplasm</location>
    </subcellularLocation>
</comment>
<evidence type="ECO:0000256" key="1">
    <source>
        <dbReference type="ARBA" id="ARBA00004496"/>
    </source>
</evidence>
<dbReference type="SUPFAM" id="SSF56037">
    <property type="entry name" value="PheT/TilS domain"/>
    <property type="match status" value="1"/>
</dbReference>
<dbReference type="InterPro" id="IPR011063">
    <property type="entry name" value="TilS/TtcA_N"/>
</dbReference>
<dbReference type="HOGENOM" id="CLU_018869_0_1_7"/>
<dbReference type="GO" id="GO:0006400">
    <property type="term" value="P:tRNA modification"/>
    <property type="evidence" value="ECO:0007669"/>
    <property type="project" value="UniProtKB-UniRule"/>
</dbReference>
<dbReference type="NCBIfam" id="TIGR02433">
    <property type="entry name" value="lysidine_TilS_C"/>
    <property type="match status" value="1"/>
</dbReference>
<evidence type="ECO:0000256" key="4">
    <source>
        <dbReference type="ARBA" id="ARBA00022694"/>
    </source>
</evidence>
<keyword evidence="11" id="KW-1185">Reference proteome</keyword>
<feature type="binding site" evidence="8">
    <location>
        <begin position="26"/>
        <end position="31"/>
    </location>
    <ligand>
        <name>ATP</name>
        <dbReference type="ChEBI" id="CHEBI:30616"/>
    </ligand>
</feature>
<dbReference type="Gene3D" id="3.40.50.620">
    <property type="entry name" value="HUPs"/>
    <property type="match status" value="1"/>
</dbReference>
<dbReference type="PANTHER" id="PTHR43033">
    <property type="entry name" value="TRNA(ILE)-LYSIDINE SYNTHASE-RELATED"/>
    <property type="match status" value="1"/>
</dbReference>
<comment type="similarity">
    <text evidence="8">Belongs to the tRNA(Ile)-lysidine synthase family.</text>
</comment>
<dbReference type="EC" id="6.3.4.19" evidence="8"/>
<dbReference type="NCBIfam" id="TIGR02432">
    <property type="entry name" value="lysidine_TilS_N"/>
    <property type="match status" value="1"/>
</dbReference>
<keyword evidence="2 8" id="KW-0963">Cytoplasm</keyword>
<dbReference type="AlphaFoldDB" id="B9M5K8"/>
<dbReference type="Proteomes" id="UP000007721">
    <property type="component" value="Chromosome"/>
</dbReference>
<keyword evidence="4 8" id="KW-0819">tRNA processing</keyword>
<gene>
    <name evidence="8" type="primary">tilS</name>
    <name evidence="10" type="ordered locus">Geob_3424</name>
</gene>
<evidence type="ECO:0000256" key="6">
    <source>
        <dbReference type="ARBA" id="ARBA00022840"/>
    </source>
</evidence>
<dbReference type="Pfam" id="PF01171">
    <property type="entry name" value="ATP_bind_3"/>
    <property type="match status" value="1"/>
</dbReference>
<dbReference type="RefSeq" id="WP_012648495.1">
    <property type="nucleotide sequence ID" value="NC_011979.1"/>
</dbReference>
<protein>
    <recommendedName>
        <fullName evidence="8">tRNA(Ile)-lysidine synthase</fullName>
        <ecNumber evidence="8">6.3.4.19</ecNumber>
    </recommendedName>
    <alternativeName>
        <fullName evidence="8">tRNA(Ile)-2-lysyl-cytidine synthase</fullName>
    </alternativeName>
    <alternativeName>
        <fullName evidence="8">tRNA(Ile)-lysidine synthetase</fullName>
    </alternativeName>
</protein>
<dbReference type="GO" id="GO:0005524">
    <property type="term" value="F:ATP binding"/>
    <property type="evidence" value="ECO:0007669"/>
    <property type="project" value="UniProtKB-UniRule"/>
</dbReference>
<evidence type="ECO:0000313" key="10">
    <source>
        <dbReference type="EMBL" id="ACM21767.1"/>
    </source>
</evidence>
<dbReference type="SUPFAM" id="SSF82829">
    <property type="entry name" value="MesJ substrate recognition domain-like"/>
    <property type="match status" value="1"/>
</dbReference>
<keyword evidence="5 8" id="KW-0547">Nucleotide-binding</keyword>
<organism evidence="10 11">
    <name type="scientific">Geotalea daltonii (strain DSM 22248 / JCM 15807 / FRC-32)</name>
    <name type="common">Geobacter daltonii</name>
    <dbReference type="NCBI Taxonomy" id="316067"/>
    <lineage>
        <taxon>Bacteria</taxon>
        <taxon>Pseudomonadati</taxon>
        <taxon>Thermodesulfobacteriota</taxon>
        <taxon>Desulfuromonadia</taxon>
        <taxon>Geobacterales</taxon>
        <taxon>Geobacteraceae</taxon>
        <taxon>Geotalea</taxon>
    </lineage>
</organism>
<dbReference type="InterPro" id="IPR014729">
    <property type="entry name" value="Rossmann-like_a/b/a_fold"/>
</dbReference>
<dbReference type="Gene3D" id="3.30.465.60">
    <property type="match status" value="1"/>
</dbReference>
<evidence type="ECO:0000259" key="9">
    <source>
        <dbReference type="SMART" id="SM00977"/>
    </source>
</evidence>
<keyword evidence="3 8" id="KW-0436">Ligase</keyword>
<dbReference type="SUPFAM" id="SSF52402">
    <property type="entry name" value="Adenine nucleotide alpha hydrolases-like"/>
    <property type="match status" value="1"/>
</dbReference>
<dbReference type="InterPro" id="IPR012094">
    <property type="entry name" value="tRNA_Ile_lys_synt"/>
</dbReference>
<comment type="catalytic activity">
    <reaction evidence="7 8">
        <text>cytidine(34) in tRNA(Ile2) + L-lysine + ATP = lysidine(34) in tRNA(Ile2) + AMP + diphosphate + H(+)</text>
        <dbReference type="Rhea" id="RHEA:43744"/>
        <dbReference type="Rhea" id="RHEA-COMP:10625"/>
        <dbReference type="Rhea" id="RHEA-COMP:10670"/>
        <dbReference type="ChEBI" id="CHEBI:15378"/>
        <dbReference type="ChEBI" id="CHEBI:30616"/>
        <dbReference type="ChEBI" id="CHEBI:32551"/>
        <dbReference type="ChEBI" id="CHEBI:33019"/>
        <dbReference type="ChEBI" id="CHEBI:82748"/>
        <dbReference type="ChEBI" id="CHEBI:83665"/>
        <dbReference type="ChEBI" id="CHEBI:456215"/>
        <dbReference type="EC" id="6.3.4.19"/>
    </reaction>
</comment>
<dbReference type="GO" id="GO:0005737">
    <property type="term" value="C:cytoplasm"/>
    <property type="evidence" value="ECO:0007669"/>
    <property type="project" value="UniProtKB-SubCell"/>
</dbReference>
<dbReference type="InterPro" id="IPR012796">
    <property type="entry name" value="Lysidine-tRNA-synth_C"/>
</dbReference>
<dbReference type="InterPro" id="IPR012795">
    <property type="entry name" value="tRNA_Ile_lys_synt_N"/>
</dbReference>
<dbReference type="HAMAP" id="MF_01161">
    <property type="entry name" value="tRNA_Ile_lys_synt"/>
    <property type="match status" value="1"/>
</dbReference>
<dbReference type="STRING" id="316067.Geob_3424"/>
<proteinExistence type="inferred from homology"/>
<name>B9M5K8_GEODF</name>
<dbReference type="OrthoDB" id="9807403at2"/>
<evidence type="ECO:0000313" key="11">
    <source>
        <dbReference type="Proteomes" id="UP000007721"/>
    </source>
</evidence>
<dbReference type="CDD" id="cd01992">
    <property type="entry name" value="TilS_N"/>
    <property type="match status" value="1"/>
</dbReference>
<feature type="domain" description="Lysidine-tRNA(Ile) synthetase C-terminal" evidence="9">
    <location>
        <begin position="380"/>
        <end position="452"/>
    </location>
</feature>
<reference evidence="10 11" key="1">
    <citation type="submission" date="2009-01" db="EMBL/GenBank/DDBJ databases">
        <title>Complete sequence of Geobacter sp. FRC-32.</title>
        <authorList>
            <consortium name="US DOE Joint Genome Institute"/>
            <person name="Lucas S."/>
            <person name="Copeland A."/>
            <person name="Lapidus A."/>
            <person name="Glavina del Rio T."/>
            <person name="Dalin E."/>
            <person name="Tice H."/>
            <person name="Bruce D."/>
            <person name="Goodwin L."/>
            <person name="Pitluck S."/>
            <person name="Saunders E."/>
            <person name="Brettin T."/>
            <person name="Detter J.C."/>
            <person name="Han C."/>
            <person name="Larimer F."/>
            <person name="Land M."/>
            <person name="Hauser L."/>
            <person name="Kyrpides N."/>
            <person name="Ovchinnikova G."/>
            <person name="Kostka J."/>
            <person name="Richardson P."/>
        </authorList>
    </citation>
    <scope>NUCLEOTIDE SEQUENCE [LARGE SCALE GENOMIC DNA]</scope>
    <source>
        <strain evidence="11">DSM 22248 / JCM 15807 / FRC-32</strain>
    </source>
</reference>
<dbReference type="PANTHER" id="PTHR43033:SF1">
    <property type="entry name" value="TRNA(ILE)-LYSIDINE SYNTHASE-RELATED"/>
    <property type="match status" value="1"/>
</dbReference>
<evidence type="ECO:0000256" key="5">
    <source>
        <dbReference type="ARBA" id="ARBA00022741"/>
    </source>
</evidence>
<dbReference type="SMART" id="SM00977">
    <property type="entry name" value="TilS_C"/>
    <property type="match status" value="1"/>
</dbReference>
<comment type="function">
    <text evidence="8">Ligates lysine onto the cytidine present at position 34 of the AUA codon-specific tRNA(Ile) that contains the anticodon CAU, in an ATP-dependent manner. Cytidine is converted to lysidine, thus changing the amino acid specificity of the tRNA from methionine to isoleucine.</text>
</comment>
<evidence type="ECO:0000256" key="3">
    <source>
        <dbReference type="ARBA" id="ARBA00022598"/>
    </source>
</evidence>
<dbReference type="KEGG" id="geo:Geob_3424"/>
<comment type="domain">
    <text evidence="8">The N-terminal region contains the highly conserved SGGXDS motif, predicted to be a P-loop motif involved in ATP binding.</text>
</comment>
<dbReference type="EMBL" id="CP001390">
    <property type="protein sequence ID" value="ACM21767.1"/>
    <property type="molecule type" value="Genomic_DNA"/>
</dbReference>